<organism evidence="1 2">
    <name type="scientific">Canavalia gladiata</name>
    <name type="common">Sword bean</name>
    <name type="synonym">Dolichos gladiatus</name>
    <dbReference type="NCBI Taxonomy" id="3824"/>
    <lineage>
        <taxon>Eukaryota</taxon>
        <taxon>Viridiplantae</taxon>
        <taxon>Streptophyta</taxon>
        <taxon>Embryophyta</taxon>
        <taxon>Tracheophyta</taxon>
        <taxon>Spermatophyta</taxon>
        <taxon>Magnoliopsida</taxon>
        <taxon>eudicotyledons</taxon>
        <taxon>Gunneridae</taxon>
        <taxon>Pentapetalae</taxon>
        <taxon>rosids</taxon>
        <taxon>fabids</taxon>
        <taxon>Fabales</taxon>
        <taxon>Fabaceae</taxon>
        <taxon>Papilionoideae</taxon>
        <taxon>50 kb inversion clade</taxon>
        <taxon>NPAAA clade</taxon>
        <taxon>indigoferoid/millettioid clade</taxon>
        <taxon>Phaseoleae</taxon>
        <taxon>Canavalia</taxon>
    </lineage>
</organism>
<evidence type="ECO:0000313" key="2">
    <source>
        <dbReference type="Proteomes" id="UP001367508"/>
    </source>
</evidence>
<dbReference type="AlphaFoldDB" id="A0AAN9L7Q9"/>
<dbReference type="Proteomes" id="UP001367508">
    <property type="component" value="Unassembled WGS sequence"/>
</dbReference>
<dbReference type="EMBL" id="JAYMYQ010000005">
    <property type="protein sequence ID" value="KAK7328298.1"/>
    <property type="molecule type" value="Genomic_DNA"/>
</dbReference>
<protein>
    <submittedName>
        <fullName evidence="1">Uncharacterized protein</fullName>
    </submittedName>
</protein>
<keyword evidence="2" id="KW-1185">Reference proteome</keyword>
<name>A0AAN9L7Q9_CANGL</name>
<reference evidence="1 2" key="1">
    <citation type="submission" date="2024-01" db="EMBL/GenBank/DDBJ databases">
        <title>The genomes of 5 underutilized Papilionoideae crops provide insights into root nodulation and disease resistanc.</title>
        <authorList>
            <person name="Jiang F."/>
        </authorList>
    </citation>
    <scope>NUCLEOTIDE SEQUENCE [LARGE SCALE GENOMIC DNA]</scope>
    <source>
        <strain evidence="1">LVBAO_FW01</strain>
        <tissue evidence="1">Leaves</tissue>
    </source>
</reference>
<sequence>MKDFMQCSILGLNQTYLEQNSVEMESKMDNLTLIIWSHLTTLYNIIKKCTAIYSTICPMRKTEFYTYEQNTSHLS</sequence>
<comment type="caution">
    <text evidence="1">The sequence shown here is derived from an EMBL/GenBank/DDBJ whole genome shotgun (WGS) entry which is preliminary data.</text>
</comment>
<gene>
    <name evidence="1" type="ORF">VNO77_22401</name>
</gene>
<evidence type="ECO:0000313" key="1">
    <source>
        <dbReference type="EMBL" id="KAK7328298.1"/>
    </source>
</evidence>
<accession>A0AAN9L7Q9</accession>
<proteinExistence type="predicted"/>